<keyword evidence="1" id="KW-0719">Serine esterase</keyword>
<evidence type="ECO:0000256" key="4">
    <source>
        <dbReference type="ARBA" id="ARBA00023157"/>
    </source>
</evidence>
<sequence length="566" mass="60810">MKGTARLLASVLLLILATGAVPGQVAASTSTDLTPAITCQQLGGIDLTGLPEAPTRILSATAVSATAQKPAYCQVKGYVSPQVQFEVRLPSEAWSGRYLQLGCGGFCGFADPDNSNHHLPGNCAPPDDGKVVIGADNSGHIGASSVDGLWAHSSPQLRVDAGYRSEHVTALAAKALIKAYYGQAPRYSYFAGCSNGGRQALMEAQRFPEDFDGIIAGAPGNNLTALAGMFFPWIANANTAPDGGQILGVDKIQLLHQKVLDTCDTVDGLQDGQIDDPRRCSFDPASLRCTAGPQADCLTDAQVDVVRKFYQGPVDDKGRRLFPSGLPKGTEPAWLGYVVAPAGQRAVLASLGLDYLKYFGSWRNPPASFTLADHRFDRKTLDKLRDMRGVYDSTDPDLRAFKNRGGKLILWHGWSDPAIPAGSTLAYYDAVTKRMGGSQATQQFARLFMFPGVYHCTGGHGPDTFDLFSPLYDWVEKGIAPQKVIAGKKSGDDVVRTRPVYPYPMQTTYTGSGSIDDAASFTGVMPAELPDDRYPWVGAPFTSGYQEWCRWEGMTLKCGRSQPKSG</sequence>
<proteinExistence type="predicted"/>
<evidence type="ECO:0000256" key="5">
    <source>
        <dbReference type="SAM" id="SignalP"/>
    </source>
</evidence>
<dbReference type="Pfam" id="PF07519">
    <property type="entry name" value="Tannase"/>
    <property type="match status" value="1"/>
</dbReference>
<evidence type="ECO:0000313" key="6">
    <source>
        <dbReference type="EMBL" id="MFC5818721.1"/>
    </source>
</evidence>
<evidence type="ECO:0000256" key="3">
    <source>
        <dbReference type="ARBA" id="ARBA00022801"/>
    </source>
</evidence>
<dbReference type="Proteomes" id="UP001596096">
    <property type="component" value="Unassembled WGS sequence"/>
</dbReference>
<dbReference type="PANTHER" id="PTHR33938:SF15">
    <property type="entry name" value="FERULOYL ESTERASE B-RELATED"/>
    <property type="match status" value="1"/>
</dbReference>
<feature type="chain" id="PRO_5046321442" evidence="5">
    <location>
        <begin position="23"/>
        <end position="566"/>
    </location>
</feature>
<reference evidence="7" key="1">
    <citation type="journal article" date="2019" name="Int. J. Syst. Evol. Microbiol.">
        <title>The Global Catalogue of Microorganisms (GCM) 10K type strain sequencing project: providing services to taxonomists for standard genome sequencing and annotation.</title>
        <authorList>
            <consortium name="The Broad Institute Genomics Platform"/>
            <consortium name="The Broad Institute Genome Sequencing Center for Infectious Disease"/>
            <person name="Wu L."/>
            <person name="Ma J."/>
        </authorList>
    </citation>
    <scope>NUCLEOTIDE SEQUENCE [LARGE SCALE GENOMIC DNA]</scope>
    <source>
        <strain evidence="7">CGMCC 4.7106</strain>
    </source>
</reference>
<accession>A0ABW1C1Y6</accession>
<dbReference type="GO" id="GO:0016787">
    <property type="term" value="F:hydrolase activity"/>
    <property type="evidence" value="ECO:0007669"/>
    <property type="project" value="UniProtKB-KW"/>
</dbReference>
<name>A0ABW1C1Y6_9ACTN</name>
<keyword evidence="3 6" id="KW-0378">Hydrolase</keyword>
<comment type="caution">
    <text evidence="6">The sequence shown here is derived from an EMBL/GenBank/DDBJ whole genome shotgun (WGS) entry which is preliminary data.</text>
</comment>
<evidence type="ECO:0000313" key="7">
    <source>
        <dbReference type="Proteomes" id="UP001596096"/>
    </source>
</evidence>
<organism evidence="6 7">
    <name type="scientific">Nonomuraea harbinensis</name>
    <dbReference type="NCBI Taxonomy" id="1286938"/>
    <lineage>
        <taxon>Bacteria</taxon>
        <taxon>Bacillati</taxon>
        <taxon>Actinomycetota</taxon>
        <taxon>Actinomycetes</taxon>
        <taxon>Streptosporangiales</taxon>
        <taxon>Streptosporangiaceae</taxon>
        <taxon>Nonomuraea</taxon>
    </lineage>
</organism>
<dbReference type="InterPro" id="IPR011118">
    <property type="entry name" value="Tannase/feruloyl_esterase"/>
</dbReference>
<evidence type="ECO:0000256" key="1">
    <source>
        <dbReference type="ARBA" id="ARBA00022487"/>
    </source>
</evidence>
<gene>
    <name evidence="6" type="ORF">ACFPUY_26770</name>
</gene>
<dbReference type="RefSeq" id="WP_219547307.1">
    <property type="nucleotide sequence ID" value="NZ_JAHKRN010000031.1"/>
</dbReference>
<dbReference type="PANTHER" id="PTHR33938">
    <property type="entry name" value="FERULOYL ESTERASE B-RELATED"/>
    <property type="match status" value="1"/>
</dbReference>
<evidence type="ECO:0000256" key="2">
    <source>
        <dbReference type="ARBA" id="ARBA00022729"/>
    </source>
</evidence>
<keyword evidence="7" id="KW-1185">Reference proteome</keyword>
<feature type="signal peptide" evidence="5">
    <location>
        <begin position="1"/>
        <end position="22"/>
    </location>
</feature>
<keyword evidence="2 5" id="KW-0732">Signal</keyword>
<keyword evidence="4" id="KW-1015">Disulfide bond</keyword>
<dbReference type="EMBL" id="JBHSNW010000014">
    <property type="protein sequence ID" value="MFC5818721.1"/>
    <property type="molecule type" value="Genomic_DNA"/>
</dbReference>
<protein>
    <submittedName>
        <fullName evidence="6">Tannase/feruloyl esterase family alpha/beta hydrolase</fullName>
    </submittedName>
</protein>